<protein>
    <submittedName>
        <fullName evidence="1">Uncharacterized protein</fullName>
    </submittedName>
</protein>
<proteinExistence type="predicted"/>
<sequence length="137" mass="15992">MKDVTIIQSIEDKTIKMRVASSQNTGGNGERYFEMKDKAIQVVVEKYNSDLLVQDMQIKLLAFKITKNRYQQFKKVQQIKNEDLGTKTQKYLIYYILKTNDGQLLFLNESKKFTFSIKNTILLGQKLRASLFLINII</sequence>
<comment type="caution">
    <text evidence="1">The sequence shown here is derived from an EMBL/GenBank/DDBJ whole genome shotgun (WGS) entry which is preliminary data.</text>
</comment>
<gene>
    <name evidence="1" type="ORF">PPENT_87.1.T1100159</name>
</gene>
<dbReference type="EMBL" id="CAJJDO010000110">
    <property type="protein sequence ID" value="CAD8195824.1"/>
    <property type="molecule type" value="Genomic_DNA"/>
</dbReference>
<keyword evidence="2" id="KW-1185">Reference proteome</keyword>
<dbReference type="AlphaFoldDB" id="A0A8S1X117"/>
<evidence type="ECO:0000313" key="2">
    <source>
        <dbReference type="Proteomes" id="UP000689195"/>
    </source>
</evidence>
<accession>A0A8S1X117</accession>
<dbReference type="Proteomes" id="UP000689195">
    <property type="component" value="Unassembled WGS sequence"/>
</dbReference>
<name>A0A8S1X117_9CILI</name>
<organism evidence="1 2">
    <name type="scientific">Paramecium pentaurelia</name>
    <dbReference type="NCBI Taxonomy" id="43138"/>
    <lineage>
        <taxon>Eukaryota</taxon>
        <taxon>Sar</taxon>
        <taxon>Alveolata</taxon>
        <taxon>Ciliophora</taxon>
        <taxon>Intramacronucleata</taxon>
        <taxon>Oligohymenophorea</taxon>
        <taxon>Peniculida</taxon>
        <taxon>Parameciidae</taxon>
        <taxon>Paramecium</taxon>
    </lineage>
</organism>
<evidence type="ECO:0000313" key="1">
    <source>
        <dbReference type="EMBL" id="CAD8195824.1"/>
    </source>
</evidence>
<reference evidence="1" key="1">
    <citation type="submission" date="2021-01" db="EMBL/GenBank/DDBJ databases">
        <authorList>
            <consortium name="Genoscope - CEA"/>
            <person name="William W."/>
        </authorList>
    </citation>
    <scope>NUCLEOTIDE SEQUENCE</scope>
</reference>